<organism evidence="1 2">
    <name type="scientific">Labrys neptuniae</name>
    <dbReference type="NCBI Taxonomy" id="376174"/>
    <lineage>
        <taxon>Bacteria</taxon>
        <taxon>Pseudomonadati</taxon>
        <taxon>Pseudomonadota</taxon>
        <taxon>Alphaproteobacteria</taxon>
        <taxon>Hyphomicrobiales</taxon>
        <taxon>Xanthobacteraceae</taxon>
        <taxon>Labrys</taxon>
    </lineage>
</organism>
<gene>
    <name evidence="1" type="ORF">ABXS05_03240</name>
</gene>
<protein>
    <submittedName>
        <fullName evidence="1">Uncharacterized protein</fullName>
    </submittedName>
</protein>
<proteinExistence type="predicted"/>
<sequence>MWDAKQHSYEELRDVTIDVLLRQQPHVSQYASLLEEVAKVINAREGSTANLGAGMAYTGAKSALHPNDRDKLLEIFWDLFRQGIITLGRDDNNPQWPWFRLSRFGKSDAARQPFRFHDASSYIALVEKKVPDLPPETKMYLEEAVSSFYGGCFLAATIMLGVAAEAEFLRMLDVATNNPQFGSSFAATEKAKFIRGKIEAFSKAFEHHRKNFSKEVTEDLDTNLNAVQSIIRIARNEAGHPSGVAPPSREQVYVNLQLFAPYAGQLHRLRQELL</sequence>
<dbReference type="EMBL" id="JBFNQD010000001">
    <property type="protein sequence ID" value="MEW9304537.1"/>
    <property type="molecule type" value="Genomic_DNA"/>
</dbReference>
<evidence type="ECO:0000313" key="2">
    <source>
        <dbReference type="Proteomes" id="UP001555786"/>
    </source>
</evidence>
<name>A0ABV3PFY4_9HYPH</name>
<evidence type="ECO:0000313" key="1">
    <source>
        <dbReference type="EMBL" id="MEW9304537.1"/>
    </source>
</evidence>
<reference evidence="1 2" key="1">
    <citation type="submission" date="2024-07" db="EMBL/GenBank/DDBJ databases">
        <title>Description of Labrys sedimenti sp. nov., isolated from a diclofenac-degrading enrichment culture.</title>
        <authorList>
            <person name="Tancsics A."/>
            <person name="Csepanyi A."/>
        </authorList>
    </citation>
    <scope>NUCLEOTIDE SEQUENCE [LARGE SCALE GENOMIC DNA]</scope>
    <source>
        <strain evidence="1 2">LMG 23578</strain>
    </source>
</reference>
<keyword evidence="2" id="KW-1185">Reference proteome</keyword>
<accession>A0ABV3PFY4</accession>
<dbReference type="RefSeq" id="WP_367622895.1">
    <property type="nucleotide sequence ID" value="NZ_JBFNQD010000001.1"/>
</dbReference>
<dbReference type="Proteomes" id="UP001555786">
    <property type="component" value="Unassembled WGS sequence"/>
</dbReference>
<comment type="caution">
    <text evidence="1">The sequence shown here is derived from an EMBL/GenBank/DDBJ whole genome shotgun (WGS) entry which is preliminary data.</text>
</comment>